<dbReference type="Gene3D" id="2.160.20.10">
    <property type="entry name" value="Single-stranded right-handed beta-helix, Pectin lyase-like"/>
    <property type="match status" value="1"/>
</dbReference>
<accession>A0A7Y2W8Y2</accession>
<dbReference type="InterPro" id="IPR012334">
    <property type="entry name" value="Pectin_lyas_fold"/>
</dbReference>
<name>A0A7Y2W8Y2_9HYPH</name>
<dbReference type="SUPFAM" id="SSF51126">
    <property type="entry name" value="Pectin lyase-like"/>
    <property type="match status" value="1"/>
</dbReference>
<dbReference type="Proteomes" id="UP000530654">
    <property type="component" value="Unassembled WGS sequence"/>
</dbReference>
<sequence>MTIVEEANTTPHQLGNSTLYNAQSNNDRWLTSYRLSDELQFTGGGSVATDAAVLQGLFNRAKATGRKEVILPGGNIALETTALLTNPDGATPIRVVGQGEDRTKFLPTSASQCMFWIGNDADAVDDANRHRTWFLTFEGFSLAANVSGAVAQDNTGVGFNLRNTSDITFKNITVRSMRNGWSFGVGAANTNNVVNTYMHNCGGFSDGPYSGAPSLVPMIRLGSGGVLYIDGSPNRWNASGGHDFIGQDNMAYNWDGLYVYSQHFEHFRKYLIATGKGVVNMDWSGGQMDRADIFFQAEPQCTGASNRNWVIHDTQMLGFPGAGSIGVMTGKGISTATSAIEDITIDNVVFNGLSDAAVYAAHGEIFVKNCKMTDCAQLGTSAPSGGALIRVGQGMAQIANNVGRRSASYPGLAYRNGIQWDGPAMSTRSVGGNRFYNYGNAETIGTM</sequence>
<protein>
    <submittedName>
        <fullName evidence="1">Uncharacterized protein</fullName>
    </submittedName>
</protein>
<organism evidence="1 2">
    <name type="scientific">Rhizobium laguerreae</name>
    <dbReference type="NCBI Taxonomy" id="1076926"/>
    <lineage>
        <taxon>Bacteria</taxon>
        <taxon>Pseudomonadati</taxon>
        <taxon>Pseudomonadota</taxon>
        <taxon>Alphaproteobacteria</taxon>
        <taxon>Hyphomicrobiales</taxon>
        <taxon>Rhizobiaceae</taxon>
        <taxon>Rhizobium/Agrobacterium group</taxon>
        <taxon>Rhizobium</taxon>
    </lineage>
</organism>
<evidence type="ECO:0000313" key="1">
    <source>
        <dbReference type="EMBL" id="NNH67834.1"/>
    </source>
</evidence>
<dbReference type="RefSeq" id="WP_170282894.1">
    <property type="nucleotide sequence ID" value="NZ_JABEQY010000047.1"/>
</dbReference>
<dbReference type="AlphaFoldDB" id="A0A7Y2W8Y2"/>
<dbReference type="InterPro" id="IPR011050">
    <property type="entry name" value="Pectin_lyase_fold/virulence"/>
</dbReference>
<evidence type="ECO:0000313" key="2">
    <source>
        <dbReference type="Proteomes" id="UP000530654"/>
    </source>
</evidence>
<dbReference type="EMBL" id="JABEQY010000047">
    <property type="protein sequence ID" value="NNH67834.1"/>
    <property type="molecule type" value="Genomic_DNA"/>
</dbReference>
<reference evidence="1 2" key="1">
    <citation type="submission" date="2020-04" db="EMBL/GenBank/DDBJ databases">
        <title>Rhizobium bacterial biofertilizers improve the content of phenolic compounds of Lactuca sativa L. under non-saline and saline-stress conditions.</title>
        <authorList>
            <person name="Ayuso-Calles M."/>
            <person name="Garcia-Estevez I."/>
            <person name="Jimenez-Gomez A."/>
            <person name="Flores-Felix J.D."/>
            <person name="Escribano-Bailon M."/>
            <person name="Rivas R."/>
        </authorList>
    </citation>
    <scope>NUCLEOTIDE SEQUENCE [LARGE SCALE GENOMIC DNA]</scope>
    <source>
        <strain evidence="1 2">GPTR02</strain>
    </source>
</reference>
<comment type="caution">
    <text evidence="1">The sequence shown here is derived from an EMBL/GenBank/DDBJ whole genome shotgun (WGS) entry which is preliminary data.</text>
</comment>
<proteinExistence type="predicted"/>
<gene>
    <name evidence="1" type="ORF">HLI17_32045</name>
</gene>